<evidence type="ECO:0000313" key="2">
    <source>
        <dbReference type="Proteomes" id="UP001432027"/>
    </source>
</evidence>
<dbReference type="GO" id="GO:0046872">
    <property type="term" value="F:metal ion binding"/>
    <property type="evidence" value="ECO:0007669"/>
    <property type="project" value="UniProtKB-KW"/>
</dbReference>
<sequence>MNLLIHFFQCAISPPILSSLIRFYPHLDPLQYLKNDLPKPIQPESTQAMAFFLFGFFTCYFQFDLQNQAISIRAGNAYNRHQIDEESTKKMRISNLWFTNWEAPSPASDVEFAPFRASCKKFLESLTSLFELSSRP</sequence>
<dbReference type="Proteomes" id="UP001432027">
    <property type="component" value="Unassembled WGS sequence"/>
</dbReference>
<evidence type="ECO:0008006" key="3">
    <source>
        <dbReference type="Google" id="ProtNLM"/>
    </source>
</evidence>
<evidence type="ECO:0000313" key="1">
    <source>
        <dbReference type="EMBL" id="GMS97867.1"/>
    </source>
</evidence>
<accession>A0AAV5TUG2</accession>
<dbReference type="EMBL" id="BTSX01000004">
    <property type="protein sequence ID" value="GMS97867.1"/>
    <property type="molecule type" value="Genomic_DNA"/>
</dbReference>
<comment type="caution">
    <text evidence="1">The sequence shown here is derived from an EMBL/GenBank/DDBJ whole genome shotgun (WGS) entry which is preliminary data.</text>
</comment>
<protein>
    <recommendedName>
        <fullName evidence="3">PAP-associated domain-containing protein</fullName>
    </recommendedName>
</protein>
<gene>
    <name evidence="1" type="ORF">PENTCL1PPCAC_20042</name>
</gene>
<reference evidence="1" key="1">
    <citation type="submission" date="2023-10" db="EMBL/GenBank/DDBJ databases">
        <title>Genome assembly of Pristionchus species.</title>
        <authorList>
            <person name="Yoshida K."/>
            <person name="Sommer R.J."/>
        </authorList>
    </citation>
    <scope>NUCLEOTIDE SEQUENCE</scope>
    <source>
        <strain evidence="1">RS0144</strain>
    </source>
</reference>
<name>A0AAV5TUG2_9BILA</name>
<dbReference type="AlphaFoldDB" id="A0AAV5TUG2"/>
<organism evidence="1 2">
    <name type="scientific">Pristionchus entomophagus</name>
    <dbReference type="NCBI Taxonomy" id="358040"/>
    <lineage>
        <taxon>Eukaryota</taxon>
        <taxon>Metazoa</taxon>
        <taxon>Ecdysozoa</taxon>
        <taxon>Nematoda</taxon>
        <taxon>Chromadorea</taxon>
        <taxon>Rhabditida</taxon>
        <taxon>Rhabditina</taxon>
        <taxon>Diplogasteromorpha</taxon>
        <taxon>Diplogasteroidea</taxon>
        <taxon>Neodiplogasteridae</taxon>
        <taxon>Pristionchus</taxon>
    </lineage>
</organism>
<feature type="non-terminal residue" evidence="1">
    <location>
        <position position="136"/>
    </location>
</feature>
<dbReference type="Gene3D" id="1.10.1410.10">
    <property type="match status" value="1"/>
</dbReference>
<dbReference type="SUPFAM" id="SSF81631">
    <property type="entry name" value="PAP/OAS1 substrate-binding domain"/>
    <property type="match status" value="1"/>
</dbReference>
<proteinExistence type="predicted"/>
<keyword evidence="2" id="KW-1185">Reference proteome</keyword>